<keyword evidence="1" id="KW-0472">Membrane</keyword>
<feature type="signal peptide" evidence="2">
    <location>
        <begin position="1"/>
        <end position="25"/>
    </location>
</feature>
<proteinExistence type="predicted"/>
<accession>U4KRH4</accession>
<keyword evidence="1" id="KW-0812">Transmembrane</keyword>
<dbReference type="HOGENOM" id="CLU_383874_0_0_14"/>
<feature type="transmembrane region" description="Helical" evidence="1">
    <location>
        <begin position="699"/>
        <end position="719"/>
    </location>
</feature>
<protein>
    <submittedName>
        <fullName evidence="3">Acholeplasma phage L2 encoded protein (ORF1)</fullName>
    </submittedName>
</protein>
<dbReference type="STRING" id="61635.BN85307270"/>
<organism evidence="3 4">
    <name type="scientific">Acholeplasma brassicae</name>
    <dbReference type="NCBI Taxonomy" id="61635"/>
    <lineage>
        <taxon>Bacteria</taxon>
        <taxon>Bacillati</taxon>
        <taxon>Mycoplasmatota</taxon>
        <taxon>Mollicutes</taxon>
        <taxon>Acholeplasmatales</taxon>
        <taxon>Acholeplasmataceae</taxon>
        <taxon>Acholeplasma</taxon>
    </lineage>
</organism>
<name>U4KRH4_9MOLU</name>
<feature type="chain" id="PRO_5004650759" evidence="2">
    <location>
        <begin position="26"/>
        <end position="720"/>
    </location>
</feature>
<evidence type="ECO:0000256" key="1">
    <source>
        <dbReference type="SAM" id="Phobius"/>
    </source>
</evidence>
<evidence type="ECO:0000313" key="3">
    <source>
        <dbReference type="EMBL" id="CCV65748.1"/>
    </source>
</evidence>
<dbReference type="EMBL" id="FO681348">
    <property type="protein sequence ID" value="CCV65748.1"/>
    <property type="molecule type" value="Genomic_DNA"/>
</dbReference>
<keyword evidence="4" id="KW-1185">Reference proteome</keyword>
<feature type="transmembrane region" description="Helical" evidence="1">
    <location>
        <begin position="657"/>
        <end position="678"/>
    </location>
</feature>
<sequence length="720" mass="81126">MNLKKVFLSFILVFTALLGVTTLSANTTSLDSWDYIDNYYVYNQDVMLSDGLSIELSSEIDITSLEYNYNNNGYQSVEMKPDGSFTLFSDITYQPNNIALHEVYINDVLIATLGIDMSLPEKLNITIRALGTPRAQPIERLVTDVKSDFNEWELTMNNGVYFLESNRVSNDTNKLLVSVSTAFKSINETYDSFILDVVDGSTSRVEVYQDNSTIHQKSSHDLRYLNANNRTALHLYGANTEEDIYFDQGDHFKIVLALNKNLTSAQRNEILNAFNHNYRNTNDFVAVIFSVTAYLIPVEIDLIGGDYQALPETEGSIYSDTNKMGKVSISNLGNNQYQFTINYERIYTFVYTFASNTNVSMFDSNFEAFYYSDNGSKFIVFNLGQQSMFTSRNIKNQTFVPYTTWNLNTNELATIDDFNVYLYTKNEAGNNIYAYFYVNDFVIDNLLSVSLAMEWRYVSIVGSKGEWNPYFRTLEQGNVSSGNVSWKLKAAMISSAATAAGSFIPGLGFPILAVGTPVSLLFNYLAVDEMIEKGSMAIGSINEISNVVPTTTLKNEINGAYREYYDNFDGMDLSNYTLWKLHLGTFDKFFQDRVEIRKDNGLDVISFRYMTDGKVYTIDDSNINEVFNPGSLEQTPNDNPVTPDWLARLLKFIEENFIGIILASGVAVAVGFVILIVAKIKNEFSSSKRRYRKNKGSNLPGVIIALAIAIAIIILVTSLI</sequence>
<dbReference type="AlphaFoldDB" id="U4KRH4"/>
<evidence type="ECO:0000313" key="4">
    <source>
        <dbReference type="Proteomes" id="UP000032737"/>
    </source>
</evidence>
<keyword evidence="1" id="KW-1133">Transmembrane helix</keyword>
<dbReference type="KEGG" id="abra:BN85307270"/>
<dbReference type="Proteomes" id="UP000032737">
    <property type="component" value="Chromosome"/>
</dbReference>
<reference evidence="3 4" key="1">
    <citation type="journal article" date="2013" name="J. Mol. Microbiol. Biotechnol.">
        <title>Analysis of the Complete Genomes of Acholeplasma brassicae , A. palmae and A. laidlawii and Their Comparison to the Obligate Parasites from ' Candidatus Phytoplasma'.</title>
        <authorList>
            <person name="Kube M."/>
            <person name="Siewert C."/>
            <person name="Migdoll A.M."/>
            <person name="Duduk B."/>
            <person name="Holz S."/>
            <person name="Rabus R."/>
            <person name="Seemuller E."/>
            <person name="Mitrovic J."/>
            <person name="Muller I."/>
            <person name="Buttner C."/>
            <person name="Reinhardt R."/>
        </authorList>
    </citation>
    <scope>NUCLEOTIDE SEQUENCE [LARGE SCALE GENOMIC DNA]</scope>
    <source>
        <strain evidence="4">0502</strain>
    </source>
</reference>
<gene>
    <name evidence="3" type="ORF">BN85307270</name>
</gene>
<evidence type="ECO:0000256" key="2">
    <source>
        <dbReference type="SAM" id="SignalP"/>
    </source>
</evidence>
<keyword evidence="2" id="KW-0732">Signal</keyword>